<keyword evidence="6" id="KW-0378">Hydrolase</keyword>
<feature type="domain" description="DUF4986" evidence="3">
    <location>
        <begin position="550"/>
        <end position="632"/>
    </location>
</feature>
<dbReference type="RefSeq" id="WP_070746269.1">
    <property type="nucleotide sequence ID" value="NZ_MDZA01000420.1"/>
</dbReference>
<dbReference type="InterPro" id="IPR032275">
    <property type="entry name" value="DUF4986"/>
</dbReference>
<dbReference type="InterPro" id="IPR008928">
    <property type="entry name" value="6-hairpin_glycosidase_sf"/>
</dbReference>
<name>A0A1G1SWZ9_9BACT</name>
<evidence type="ECO:0000313" key="7">
    <source>
        <dbReference type="Proteomes" id="UP000177506"/>
    </source>
</evidence>
<evidence type="ECO:0000259" key="5">
    <source>
        <dbReference type="Pfam" id="PF20736"/>
    </source>
</evidence>
<evidence type="ECO:0000313" key="6">
    <source>
        <dbReference type="EMBL" id="OGX83161.1"/>
    </source>
</evidence>
<dbReference type="PANTHER" id="PTHR31151:SF0">
    <property type="entry name" value="PROLINE-TRNA LIGASE (DUF1680)"/>
    <property type="match status" value="1"/>
</dbReference>
<keyword evidence="7" id="KW-1185">Reference proteome</keyword>
<dbReference type="Pfam" id="PF20736">
    <property type="entry name" value="Glyco_hydro127M"/>
    <property type="match status" value="1"/>
</dbReference>
<protein>
    <submittedName>
        <fullName evidence="6">Glycosyl hydrolase</fullName>
    </submittedName>
</protein>
<gene>
    <name evidence="6" type="ORF">BEN49_12845</name>
</gene>
<dbReference type="Pfam" id="PF16375">
    <property type="entry name" value="DUF4986"/>
    <property type="match status" value="1"/>
</dbReference>
<evidence type="ECO:0000259" key="2">
    <source>
        <dbReference type="Pfam" id="PF07944"/>
    </source>
</evidence>
<organism evidence="6 7">
    <name type="scientific">Hymenobacter coccineus</name>
    <dbReference type="NCBI Taxonomy" id="1908235"/>
    <lineage>
        <taxon>Bacteria</taxon>
        <taxon>Pseudomonadati</taxon>
        <taxon>Bacteroidota</taxon>
        <taxon>Cytophagia</taxon>
        <taxon>Cytophagales</taxon>
        <taxon>Hymenobacteraceae</taxon>
        <taxon>Hymenobacter</taxon>
    </lineage>
</organism>
<accession>A0A1G1SWZ9</accession>
<comment type="caution">
    <text evidence="6">The sequence shown here is derived from an EMBL/GenBank/DDBJ whole genome shotgun (WGS) entry which is preliminary data.</text>
</comment>
<evidence type="ECO:0000259" key="3">
    <source>
        <dbReference type="Pfam" id="PF16375"/>
    </source>
</evidence>
<evidence type="ECO:0000259" key="4">
    <source>
        <dbReference type="Pfam" id="PF20620"/>
    </source>
</evidence>
<dbReference type="GO" id="GO:0016787">
    <property type="term" value="F:hydrolase activity"/>
    <property type="evidence" value="ECO:0007669"/>
    <property type="project" value="UniProtKB-KW"/>
</dbReference>
<dbReference type="GO" id="GO:0005975">
    <property type="term" value="P:carbohydrate metabolic process"/>
    <property type="evidence" value="ECO:0007669"/>
    <property type="project" value="InterPro"/>
</dbReference>
<feature type="region of interest" description="Disordered" evidence="1">
    <location>
        <begin position="666"/>
        <end position="685"/>
    </location>
</feature>
<dbReference type="PANTHER" id="PTHR31151">
    <property type="entry name" value="PROLINE-TRNA LIGASE (DUF1680)"/>
    <property type="match status" value="1"/>
</dbReference>
<reference evidence="6 7" key="1">
    <citation type="submission" date="2016-08" db="EMBL/GenBank/DDBJ databases">
        <title>Hymenobacter coccineus sp. nov., Hymenobacter lapidarius sp. nov. and Hymenobacter glacialis sp. nov., isolated from Antarctic soil.</title>
        <authorList>
            <person name="Sedlacek I."/>
            <person name="Kralova S."/>
            <person name="Kyrova K."/>
            <person name="Maslanova I."/>
            <person name="Stankova E."/>
            <person name="Vrbovska V."/>
            <person name="Nemec M."/>
            <person name="Bartak M."/>
            <person name="Svec P."/>
            <person name="Busse H.-J."/>
            <person name="Pantucek R."/>
        </authorList>
    </citation>
    <scope>NUCLEOTIDE SEQUENCE [LARGE SCALE GENOMIC DNA]</scope>
    <source>
        <strain evidence="6 7">CCM 8649</strain>
    </source>
</reference>
<dbReference type="InterPro" id="IPR046544">
    <property type="entry name" value="GH146_SB_dom"/>
</dbReference>
<evidence type="ECO:0000256" key="1">
    <source>
        <dbReference type="SAM" id="MobiDB-lite"/>
    </source>
</evidence>
<dbReference type="AlphaFoldDB" id="A0A1G1SWZ9"/>
<dbReference type="InterPro" id="IPR012878">
    <property type="entry name" value="Beta-AFase-like_GH127_cat"/>
</dbReference>
<dbReference type="OrthoDB" id="9757939at2"/>
<sequence>MLTNKKNLLLGALCLVPALGWGQAAKLQSFPVAAVRLLDSPFREAQQTDLAYMLALSPDRLLAPYRAAAGLPPTAQNYGNWENTGLDGHMGGHYLSALAYMYAATGDAQVQQRLTYFIDQLELCQQKSGDGYLGGVPGGPAMWAQVKAGNIKANSFGLNDKWVPLYNLHKTFAGLRDAYAVAGSAKARTMLIKLTDWFLDLTANLSDAQLQDMMRSEHGGLNEIFADVAELTGEHKYLVLAQRFSHQAVLGPLLAGQDVLNGMHANTQIPKVIGFERVAEVGGDPAWAGAAAFFWKTVVENRTVSIGGNSVSEHFNPADNFASMLESTEGPETCNTYNMLKLSKELYLAGGATKYLDYYERATYNHILSSQHPGQGGFVYFTPMRPRHYRVYSQPQEGFWCCVGSGLENHGKYGELVYAHRGQQELLVNLFIPSALTWAEQGLTLTQETTFPREERTQLRLALKKPRTFALSIRQPKWVPAGQLLVQVNGRPVATSAAAPGYVTLTRKWRSGDVVSVALPMTTTAEYLPDHTSWVSFVHGPVVLAAVTDTTDLAGLRANGARMAHVPNGPLYPIEEAPVLVSEGPDVAAGIRPVAGQPLTFTAAGLIDGERYRNVQLVPFAQIQDARYMVYWPVTTPAGLVARKDELRRKDQEKRALEARTVDYVAPGEQQPESDHGFEGQQTETGTFRNRHWRRATGWFSYQLRNPQRAARTLRVTYAGGDKNRNFNILVNGVLLQTVRLEGNPQGDFYDVDYALPAAFQKPDAPTALTVKFLATAPSTAGSVYDVRLLRPTP</sequence>
<feature type="domain" description="Glycoside hydrolase GH146 substrate-binding" evidence="4">
    <location>
        <begin position="656"/>
        <end position="790"/>
    </location>
</feature>
<dbReference type="InterPro" id="IPR049046">
    <property type="entry name" value="Beta-AFase-like_GH127_middle"/>
</dbReference>
<feature type="domain" description="Non-reducing end beta-L-arabinofuranosidase-like GH127 catalytic" evidence="2">
    <location>
        <begin position="34"/>
        <end position="415"/>
    </location>
</feature>
<proteinExistence type="predicted"/>
<dbReference type="Proteomes" id="UP000177506">
    <property type="component" value="Unassembled WGS sequence"/>
</dbReference>
<dbReference type="EMBL" id="MDZA01000420">
    <property type="protein sequence ID" value="OGX83161.1"/>
    <property type="molecule type" value="Genomic_DNA"/>
</dbReference>
<dbReference type="Pfam" id="PF07944">
    <property type="entry name" value="Beta-AFase-like_GH127_cat"/>
    <property type="match status" value="1"/>
</dbReference>
<dbReference type="Pfam" id="PF20620">
    <property type="entry name" value="DUF6805"/>
    <property type="match status" value="1"/>
</dbReference>
<dbReference type="SUPFAM" id="SSF48208">
    <property type="entry name" value="Six-hairpin glycosidases"/>
    <property type="match status" value="1"/>
</dbReference>
<feature type="domain" description="Non-reducing end beta-L-arabinofuranosidase-like GH127 middle" evidence="5">
    <location>
        <begin position="426"/>
        <end position="521"/>
    </location>
</feature>